<dbReference type="RefSeq" id="WP_023786996.1">
    <property type="nucleotide sequence ID" value="NC_022997.1"/>
</dbReference>
<evidence type="ECO:0000313" key="8">
    <source>
        <dbReference type="EMBL" id="AHB48362.1"/>
    </source>
</evidence>
<dbReference type="OrthoDB" id="9778496at2"/>
<dbReference type="PANTHER" id="PTHR24421:SF58">
    <property type="entry name" value="SIGNAL TRANSDUCTION HISTIDINE-PROTEIN KINASE_PHOSPHATASE UHPB"/>
    <property type="match status" value="1"/>
</dbReference>
<dbReference type="CDD" id="cd16917">
    <property type="entry name" value="HATPase_UhpB-NarQ-NarX-like"/>
    <property type="match status" value="1"/>
</dbReference>
<keyword evidence="5" id="KW-0902">Two-component regulatory system</keyword>
<feature type="domain" description="HAMP" evidence="7">
    <location>
        <begin position="177"/>
        <end position="229"/>
    </location>
</feature>
<dbReference type="Pfam" id="PF07730">
    <property type="entry name" value="HisKA_3"/>
    <property type="match status" value="1"/>
</dbReference>
<evidence type="ECO:0000256" key="1">
    <source>
        <dbReference type="ARBA" id="ARBA00004370"/>
    </source>
</evidence>
<organism evidence="8 9">
    <name type="scientific">Hyphomicrobium nitrativorans NL23</name>
    <dbReference type="NCBI Taxonomy" id="1029756"/>
    <lineage>
        <taxon>Bacteria</taxon>
        <taxon>Pseudomonadati</taxon>
        <taxon>Pseudomonadota</taxon>
        <taxon>Alphaproteobacteria</taxon>
        <taxon>Hyphomicrobiales</taxon>
        <taxon>Hyphomicrobiaceae</taxon>
        <taxon>Hyphomicrobium</taxon>
    </lineage>
</organism>
<dbReference type="GO" id="GO:0000155">
    <property type="term" value="F:phosphorelay sensor kinase activity"/>
    <property type="evidence" value="ECO:0007669"/>
    <property type="project" value="InterPro"/>
</dbReference>
<dbReference type="HOGENOM" id="CLU_045360_1_0_5"/>
<evidence type="ECO:0000256" key="3">
    <source>
        <dbReference type="ARBA" id="ARBA00022679"/>
    </source>
</evidence>
<reference evidence="8 9" key="1">
    <citation type="journal article" date="2014" name="Genome Announc.">
        <title>Complete Genome Sequence of Hyphomicrobium nitrativorans Strain NL23, a Denitrifying Bacterium Isolated from Biofilm of a Methanol-Fed Denitrification System Treating Seawater at the Montreal Biodome.</title>
        <authorList>
            <person name="Martineau C."/>
            <person name="Villeneuve C."/>
            <person name="Mauffrey F."/>
            <person name="Villemur R."/>
        </authorList>
    </citation>
    <scope>NUCLEOTIDE SEQUENCE [LARGE SCALE GENOMIC DNA]</scope>
    <source>
        <strain evidence="8">NL23</strain>
    </source>
</reference>
<comment type="subcellular location">
    <subcellularLocation>
        <location evidence="1">Membrane</location>
    </subcellularLocation>
</comment>
<keyword evidence="3" id="KW-0808">Transferase</keyword>
<dbReference type="Gene3D" id="1.20.5.1930">
    <property type="match status" value="1"/>
</dbReference>
<keyword evidence="6" id="KW-1133">Transmembrane helix</keyword>
<feature type="transmembrane region" description="Helical" evidence="6">
    <location>
        <begin position="157"/>
        <end position="176"/>
    </location>
</feature>
<keyword evidence="4 8" id="KW-0418">Kinase</keyword>
<dbReference type="InterPro" id="IPR036890">
    <property type="entry name" value="HATPase_C_sf"/>
</dbReference>
<dbReference type="Gene3D" id="3.30.565.10">
    <property type="entry name" value="Histidine kinase-like ATPase, C-terminal domain"/>
    <property type="match status" value="1"/>
</dbReference>
<dbReference type="SMART" id="SM00304">
    <property type="entry name" value="HAMP"/>
    <property type="match status" value="1"/>
</dbReference>
<dbReference type="InterPro" id="IPR050482">
    <property type="entry name" value="Sensor_HK_TwoCompSys"/>
</dbReference>
<dbReference type="AlphaFoldDB" id="V5SD07"/>
<keyword evidence="2" id="KW-0597">Phosphoprotein</keyword>
<evidence type="ECO:0000256" key="5">
    <source>
        <dbReference type="ARBA" id="ARBA00023012"/>
    </source>
</evidence>
<dbReference type="Gene3D" id="6.10.340.10">
    <property type="match status" value="1"/>
</dbReference>
<dbReference type="InterPro" id="IPR003660">
    <property type="entry name" value="HAMP_dom"/>
</dbReference>
<dbReference type="SUPFAM" id="SSF55874">
    <property type="entry name" value="ATPase domain of HSP90 chaperone/DNA topoisomerase II/histidine kinase"/>
    <property type="match status" value="1"/>
</dbReference>
<dbReference type="GO" id="GO:0046983">
    <property type="term" value="F:protein dimerization activity"/>
    <property type="evidence" value="ECO:0007669"/>
    <property type="project" value="InterPro"/>
</dbReference>
<sequence length="454" mass="50172">MDLKWLLVRRIALVALVCFLAGSALALYETSREAKRLNVELATLVSRQLDLQLSRIDRSTDIPARFPDWDVVATYTLLPGQCVEFHGTDARRQRVSCAGTDSNAPPHWFFAAHRTFINRTLTATIPIAYRDEDRGSVVASYHPAATASAAWSTISPLLGFSAALVAALCVMVYFVVDRALRPAKDILDGLNRMARGDLSYRLPKLRLTELNRISEVFNALSEDLRKSTSERAELAHRLVDAQEQERRHIARELHDEIAQKLAALNALAASIRTSAQRERLPLAEEARSLEAMASNLMISLRRTLTHLRPQEIDDFGLVQSLRALIEEHNKKAHGNTRYVIETAGDVGTLRMETSAHVYRIIQEALNNASQHANAKTVTVHLSEADDAGLKKIKLSVIDDGTGPQPKGERSELPRSGIIGMRERVTALSGQFTSGALPNGGFGLHVEFPIMPRGA</sequence>
<evidence type="ECO:0000256" key="6">
    <source>
        <dbReference type="SAM" id="Phobius"/>
    </source>
</evidence>
<keyword evidence="6" id="KW-0812">Transmembrane</keyword>
<dbReference type="CDD" id="cd06225">
    <property type="entry name" value="HAMP"/>
    <property type="match status" value="1"/>
</dbReference>
<dbReference type="EMBL" id="CP006912">
    <property type="protein sequence ID" value="AHB48362.1"/>
    <property type="molecule type" value="Genomic_DNA"/>
</dbReference>
<dbReference type="STRING" id="1029756.W911_08080"/>
<accession>V5SD07</accession>
<dbReference type="PATRIC" id="fig|1029756.8.peg.1684"/>
<evidence type="ECO:0000256" key="4">
    <source>
        <dbReference type="ARBA" id="ARBA00022777"/>
    </source>
</evidence>
<dbReference type="PROSITE" id="PS50885">
    <property type="entry name" value="HAMP"/>
    <property type="match status" value="1"/>
</dbReference>
<dbReference type="KEGG" id="hni:W911_08080"/>
<keyword evidence="6" id="KW-0472">Membrane</keyword>
<name>V5SD07_9HYPH</name>
<evidence type="ECO:0000313" key="9">
    <source>
        <dbReference type="Proteomes" id="UP000018542"/>
    </source>
</evidence>
<dbReference type="Pfam" id="PF02518">
    <property type="entry name" value="HATPase_c"/>
    <property type="match status" value="1"/>
</dbReference>
<dbReference type="GO" id="GO:0016020">
    <property type="term" value="C:membrane"/>
    <property type="evidence" value="ECO:0007669"/>
    <property type="project" value="UniProtKB-SubCell"/>
</dbReference>
<dbReference type="Proteomes" id="UP000018542">
    <property type="component" value="Chromosome"/>
</dbReference>
<dbReference type="Pfam" id="PF00672">
    <property type="entry name" value="HAMP"/>
    <property type="match status" value="1"/>
</dbReference>
<keyword evidence="9" id="KW-1185">Reference proteome</keyword>
<proteinExistence type="predicted"/>
<dbReference type="InterPro" id="IPR003594">
    <property type="entry name" value="HATPase_dom"/>
</dbReference>
<evidence type="ECO:0000256" key="2">
    <source>
        <dbReference type="ARBA" id="ARBA00022553"/>
    </source>
</evidence>
<dbReference type="PANTHER" id="PTHR24421">
    <property type="entry name" value="NITRATE/NITRITE SENSOR PROTEIN NARX-RELATED"/>
    <property type="match status" value="1"/>
</dbReference>
<protein>
    <submittedName>
        <fullName evidence="8">Histidine kinase</fullName>
    </submittedName>
</protein>
<gene>
    <name evidence="8" type="ORF">W911_08080</name>
</gene>
<evidence type="ECO:0000259" key="7">
    <source>
        <dbReference type="PROSITE" id="PS50885"/>
    </source>
</evidence>
<dbReference type="InterPro" id="IPR011712">
    <property type="entry name" value="Sig_transdc_His_kin_sub3_dim/P"/>
</dbReference>